<dbReference type="Pfam" id="PF01943">
    <property type="entry name" value="Polysacc_synt"/>
    <property type="match status" value="1"/>
</dbReference>
<keyword evidence="2" id="KW-1003">Cell membrane</keyword>
<evidence type="ECO:0000256" key="5">
    <source>
        <dbReference type="ARBA" id="ARBA00023136"/>
    </source>
</evidence>
<feature type="transmembrane region" description="Helical" evidence="6">
    <location>
        <begin position="239"/>
        <end position="267"/>
    </location>
</feature>
<feature type="transmembrane region" description="Helical" evidence="6">
    <location>
        <begin position="469"/>
        <end position="487"/>
    </location>
</feature>
<organism evidence="7 8">
    <name type="scientific">Humibacillus xanthopallidus</name>
    <dbReference type="NCBI Taxonomy" id="412689"/>
    <lineage>
        <taxon>Bacteria</taxon>
        <taxon>Bacillati</taxon>
        <taxon>Actinomycetota</taxon>
        <taxon>Actinomycetes</taxon>
        <taxon>Micrococcales</taxon>
        <taxon>Intrasporangiaceae</taxon>
        <taxon>Humibacillus</taxon>
    </lineage>
</organism>
<feature type="transmembrane region" description="Helical" evidence="6">
    <location>
        <begin position="412"/>
        <end position="433"/>
    </location>
</feature>
<reference evidence="7 8" key="1">
    <citation type="submission" date="2019-06" db="EMBL/GenBank/DDBJ databases">
        <title>Genome sequencing of plant associated microbes to promote plant fitness in Sorghum bicolor and Oryza sativa.</title>
        <authorList>
            <person name="Coleman-Derr D."/>
        </authorList>
    </citation>
    <scope>NUCLEOTIDE SEQUENCE [LARGE SCALE GENOMIC DNA]</scope>
    <source>
        <strain evidence="7 8">KV-663</strain>
    </source>
</reference>
<feature type="transmembrane region" description="Helical" evidence="6">
    <location>
        <begin position="96"/>
        <end position="119"/>
    </location>
</feature>
<feature type="transmembrane region" description="Helical" evidence="6">
    <location>
        <begin position="57"/>
        <end position="76"/>
    </location>
</feature>
<keyword evidence="5 6" id="KW-0472">Membrane</keyword>
<evidence type="ECO:0000256" key="1">
    <source>
        <dbReference type="ARBA" id="ARBA00004651"/>
    </source>
</evidence>
<accession>A0A543I235</accession>
<evidence type="ECO:0000256" key="4">
    <source>
        <dbReference type="ARBA" id="ARBA00022989"/>
    </source>
</evidence>
<dbReference type="PANTHER" id="PTHR30250:SF11">
    <property type="entry name" value="O-ANTIGEN TRANSPORTER-RELATED"/>
    <property type="match status" value="1"/>
</dbReference>
<dbReference type="PANTHER" id="PTHR30250">
    <property type="entry name" value="PST FAMILY PREDICTED COLANIC ACID TRANSPORTER"/>
    <property type="match status" value="1"/>
</dbReference>
<dbReference type="GO" id="GO:0005886">
    <property type="term" value="C:plasma membrane"/>
    <property type="evidence" value="ECO:0007669"/>
    <property type="project" value="UniProtKB-SubCell"/>
</dbReference>
<dbReference type="Proteomes" id="UP000316747">
    <property type="component" value="Unassembled WGS sequence"/>
</dbReference>
<dbReference type="EMBL" id="VFPM01000001">
    <property type="protein sequence ID" value="TQM64530.1"/>
    <property type="molecule type" value="Genomic_DNA"/>
</dbReference>
<name>A0A543I235_9MICO</name>
<gene>
    <name evidence="7" type="ORF">FBY41_0899</name>
</gene>
<feature type="transmembrane region" description="Helical" evidence="6">
    <location>
        <begin position="318"/>
        <end position="342"/>
    </location>
</feature>
<dbReference type="InterPro" id="IPR002797">
    <property type="entry name" value="Polysacc_synth"/>
</dbReference>
<keyword evidence="4 6" id="KW-1133">Transmembrane helix</keyword>
<comment type="caution">
    <text evidence="7">The sequence shown here is derived from an EMBL/GenBank/DDBJ whole genome shotgun (WGS) entry which is preliminary data.</text>
</comment>
<comment type="subcellular location">
    <subcellularLocation>
        <location evidence="1">Cell membrane</location>
        <topology evidence="1">Multi-pass membrane protein</topology>
    </subcellularLocation>
</comment>
<feature type="transmembrane region" description="Helical" evidence="6">
    <location>
        <begin position="173"/>
        <end position="189"/>
    </location>
</feature>
<feature type="transmembrane region" description="Helical" evidence="6">
    <location>
        <begin position="27"/>
        <end position="51"/>
    </location>
</feature>
<proteinExistence type="predicted"/>
<evidence type="ECO:0000256" key="2">
    <source>
        <dbReference type="ARBA" id="ARBA00022475"/>
    </source>
</evidence>
<dbReference type="AlphaFoldDB" id="A0A543I235"/>
<feature type="transmembrane region" description="Helical" evidence="6">
    <location>
        <begin position="287"/>
        <end position="306"/>
    </location>
</feature>
<dbReference type="OrthoDB" id="5167574at2"/>
<sequence length="515" mass="54616">MKDAQAVTSPSSAGTTSTHSALRGSSLLLLGRLLAIGTGVVIQVLIVRYLPQSAFGAFSYCIALTTLLTVVVSLGMEQTMSRFAAIYDERGQRDQLAGAILFYLAVVVVLGGLTVAAAILGREQLERTVIQDRQSAELLGIMVLLAPLQAIDTLSSTLFAVHGRPGAIFWRRYVITPVLRIGVVAVMLMTQESVFVLGVGYVAATVVGLLIYLPQLWALLRERGVIARGTRPVLPVRPLLAFTSSAVFADLLAITLFASDAVIVGWISGPEEVAMLQATQPLASGNLVIFYALIPLFIPAASRLFAGGDRPKGEQLYATCSLWVAVFTFPVAALTIGCAAVVTETLFGQRYADAAVILAIMSVGQYLLAVFGLGGLTLKAHGTLRSLGVANVLVTAINLGVNIVLVQHLGALGAAVGTTVTIGLLTLVKFFIVRRELGMSPVDRRLTRALLQVVALTGTLLVINVALRPGLGVDIVLVVLASVLLLWTSRRDLALLHVFPEVARVPLLRALFRGP</sequence>
<evidence type="ECO:0000313" key="7">
    <source>
        <dbReference type="EMBL" id="TQM64530.1"/>
    </source>
</evidence>
<evidence type="ECO:0000256" key="3">
    <source>
        <dbReference type="ARBA" id="ARBA00022692"/>
    </source>
</evidence>
<feature type="transmembrane region" description="Helical" evidence="6">
    <location>
        <begin position="388"/>
        <end position="406"/>
    </location>
</feature>
<feature type="transmembrane region" description="Helical" evidence="6">
    <location>
        <begin position="195"/>
        <end position="218"/>
    </location>
</feature>
<keyword evidence="3 6" id="KW-0812">Transmembrane</keyword>
<evidence type="ECO:0000313" key="8">
    <source>
        <dbReference type="Proteomes" id="UP000316747"/>
    </source>
</evidence>
<dbReference type="InterPro" id="IPR050833">
    <property type="entry name" value="Poly_Biosynth_Transport"/>
</dbReference>
<keyword evidence="8" id="KW-1185">Reference proteome</keyword>
<protein>
    <submittedName>
        <fullName evidence="7">O-antigen/teichoic acid export membrane protein</fullName>
    </submittedName>
</protein>
<feature type="transmembrane region" description="Helical" evidence="6">
    <location>
        <begin position="445"/>
        <end position="463"/>
    </location>
</feature>
<feature type="transmembrane region" description="Helical" evidence="6">
    <location>
        <begin position="139"/>
        <end position="161"/>
    </location>
</feature>
<evidence type="ECO:0000256" key="6">
    <source>
        <dbReference type="SAM" id="Phobius"/>
    </source>
</evidence>
<feature type="transmembrane region" description="Helical" evidence="6">
    <location>
        <begin position="354"/>
        <end position="376"/>
    </location>
</feature>